<dbReference type="EC" id="2.3.2.26" evidence="3"/>
<evidence type="ECO:0000256" key="5">
    <source>
        <dbReference type="ARBA" id="ARBA00022786"/>
    </source>
</evidence>
<sequence length="146" mass="16434">MTWLLGKDTVNIIFKTFTISEGHFNRTVTIELKSGGADVPATEENNEEDIKTVIECRAECQAHKGFDISLPGTGELTPQELTNVLNECDPELLIGSMPDIGVKDQMDSICYQEYDMNEIFPWSWQVIRSRVGEQESRLLQFTTGTS</sequence>
<keyword evidence="4" id="KW-0808">Transferase</keyword>
<proteinExistence type="predicted"/>
<dbReference type="AlphaFoldDB" id="A0A9P6DQR6"/>
<keyword evidence="5 6" id="KW-0833">Ubl conjugation pathway</keyword>
<dbReference type="Pfam" id="PF00632">
    <property type="entry name" value="HECT"/>
    <property type="match status" value="1"/>
</dbReference>
<dbReference type="GO" id="GO:0006511">
    <property type="term" value="P:ubiquitin-dependent protein catabolic process"/>
    <property type="evidence" value="ECO:0007669"/>
    <property type="project" value="TreeGrafter"/>
</dbReference>
<evidence type="ECO:0000259" key="7">
    <source>
        <dbReference type="PROSITE" id="PS50237"/>
    </source>
</evidence>
<dbReference type="OrthoDB" id="8068875at2759"/>
<dbReference type="GO" id="GO:0016567">
    <property type="term" value="P:protein ubiquitination"/>
    <property type="evidence" value="ECO:0007669"/>
    <property type="project" value="TreeGrafter"/>
</dbReference>
<evidence type="ECO:0000256" key="4">
    <source>
        <dbReference type="ARBA" id="ARBA00022679"/>
    </source>
</evidence>
<evidence type="ECO:0000256" key="1">
    <source>
        <dbReference type="ARBA" id="ARBA00000885"/>
    </source>
</evidence>
<dbReference type="InterPro" id="IPR000569">
    <property type="entry name" value="HECT_dom"/>
</dbReference>
<dbReference type="EMBL" id="MU129095">
    <property type="protein sequence ID" value="KAF9506905.1"/>
    <property type="molecule type" value="Genomic_DNA"/>
</dbReference>
<keyword evidence="9" id="KW-1185">Reference proteome</keyword>
<evidence type="ECO:0000313" key="9">
    <source>
        <dbReference type="Proteomes" id="UP000886523"/>
    </source>
</evidence>
<dbReference type="SUPFAM" id="SSF56204">
    <property type="entry name" value="Hect, E3 ligase catalytic domain"/>
    <property type="match status" value="1"/>
</dbReference>
<accession>A0A9P6DQR6</accession>
<feature type="domain" description="HECT" evidence="7">
    <location>
        <begin position="1"/>
        <end position="146"/>
    </location>
</feature>
<comment type="caution">
    <text evidence="8">The sequence shown here is derived from an EMBL/GenBank/DDBJ whole genome shotgun (WGS) entry which is preliminary data.</text>
</comment>
<gene>
    <name evidence="8" type="ORF">BS47DRAFT_1304654</name>
</gene>
<comment type="caution">
    <text evidence="6">Lacks conserved residue(s) required for the propagation of feature annotation.</text>
</comment>
<protein>
    <recommendedName>
        <fullName evidence="3">HECT-type E3 ubiquitin transferase</fullName>
        <ecNumber evidence="3">2.3.2.26</ecNumber>
    </recommendedName>
</protein>
<dbReference type="PANTHER" id="PTHR11254:SF440">
    <property type="entry name" value="E3 UBIQUITIN-PROTEIN LIGASE NEDD-4"/>
    <property type="match status" value="1"/>
</dbReference>
<comment type="pathway">
    <text evidence="2">Protein modification; protein ubiquitination.</text>
</comment>
<evidence type="ECO:0000256" key="2">
    <source>
        <dbReference type="ARBA" id="ARBA00004906"/>
    </source>
</evidence>
<evidence type="ECO:0000256" key="6">
    <source>
        <dbReference type="PROSITE-ProRule" id="PRU00104"/>
    </source>
</evidence>
<name>A0A9P6DQR6_9AGAM</name>
<dbReference type="GO" id="GO:0005737">
    <property type="term" value="C:cytoplasm"/>
    <property type="evidence" value="ECO:0007669"/>
    <property type="project" value="TreeGrafter"/>
</dbReference>
<dbReference type="Gene3D" id="3.30.2160.10">
    <property type="entry name" value="Hect, E3 ligase catalytic domain"/>
    <property type="match status" value="1"/>
</dbReference>
<dbReference type="InterPro" id="IPR050409">
    <property type="entry name" value="E3_ubiq-protein_ligase"/>
</dbReference>
<dbReference type="PROSITE" id="PS50237">
    <property type="entry name" value="HECT"/>
    <property type="match status" value="1"/>
</dbReference>
<evidence type="ECO:0000256" key="3">
    <source>
        <dbReference type="ARBA" id="ARBA00012485"/>
    </source>
</evidence>
<comment type="catalytic activity">
    <reaction evidence="1">
        <text>S-ubiquitinyl-[E2 ubiquitin-conjugating enzyme]-L-cysteine + [acceptor protein]-L-lysine = [E2 ubiquitin-conjugating enzyme]-L-cysteine + N(6)-ubiquitinyl-[acceptor protein]-L-lysine.</text>
        <dbReference type="EC" id="2.3.2.26"/>
    </reaction>
</comment>
<evidence type="ECO:0000313" key="8">
    <source>
        <dbReference type="EMBL" id="KAF9506905.1"/>
    </source>
</evidence>
<dbReference type="PANTHER" id="PTHR11254">
    <property type="entry name" value="HECT DOMAIN UBIQUITIN-PROTEIN LIGASE"/>
    <property type="match status" value="1"/>
</dbReference>
<dbReference type="Proteomes" id="UP000886523">
    <property type="component" value="Unassembled WGS sequence"/>
</dbReference>
<dbReference type="InterPro" id="IPR035983">
    <property type="entry name" value="Hect_E3_ubiquitin_ligase"/>
</dbReference>
<reference evidence="8" key="1">
    <citation type="journal article" date="2020" name="Nat. Commun.">
        <title>Large-scale genome sequencing of mycorrhizal fungi provides insights into the early evolution of symbiotic traits.</title>
        <authorList>
            <person name="Miyauchi S."/>
            <person name="Kiss E."/>
            <person name="Kuo A."/>
            <person name="Drula E."/>
            <person name="Kohler A."/>
            <person name="Sanchez-Garcia M."/>
            <person name="Morin E."/>
            <person name="Andreopoulos B."/>
            <person name="Barry K.W."/>
            <person name="Bonito G."/>
            <person name="Buee M."/>
            <person name="Carver A."/>
            <person name="Chen C."/>
            <person name="Cichocki N."/>
            <person name="Clum A."/>
            <person name="Culley D."/>
            <person name="Crous P.W."/>
            <person name="Fauchery L."/>
            <person name="Girlanda M."/>
            <person name="Hayes R.D."/>
            <person name="Keri Z."/>
            <person name="LaButti K."/>
            <person name="Lipzen A."/>
            <person name="Lombard V."/>
            <person name="Magnuson J."/>
            <person name="Maillard F."/>
            <person name="Murat C."/>
            <person name="Nolan M."/>
            <person name="Ohm R.A."/>
            <person name="Pangilinan J."/>
            <person name="Pereira M.F."/>
            <person name="Perotto S."/>
            <person name="Peter M."/>
            <person name="Pfister S."/>
            <person name="Riley R."/>
            <person name="Sitrit Y."/>
            <person name="Stielow J.B."/>
            <person name="Szollosi G."/>
            <person name="Zifcakova L."/>
            <person name="Stursova M."/>
            <person name="Spatafora J.W."/>
            <person name="Tedersoo L."/>
            <person name="Vaario L.M."/>
            <person name="Yamada A."/>
            <person name="Yan M."/>
            <person name="Wang P."/>
            <person name="Xu J."/>
            <person name="Bruns T."/>
            <person name="Baldrian P."/>
            <person name="Vilgalys R."/>
            <person name="Dunand C."/>
            <person name="Henrissat B."/>
            <person name="Grigoriev I.V."/>
            <person name="Hibbett D."/>
            <person name="Nagy L.G."/>
            <person name="Martin F.M."/>
        </authorList>
    </citation>
    <scope>NUCLEOTIDE SEQUENCE</scope>
    <source>
        <strain evidence="8">UP504</strain>
    </source>
</reference>
<dbReference type="GO" id="GO:0061630">
    <property type="term" value="F:ubiquitin protein ligase activity"/>
    <property type="evidence" value="ECO:0007669"/>
    <property type="project" value="UniProtKB-EC"/>
</dbReference>
<organism evidence="8 9">
    <name type="scientific">Hydnum rufescens UP504</name>
    <dbReference type="NCBI Taxonomy" id="1448309"/>
    <lineage>
        <taxon>Eukaryota</taxon>
        <taxon>Fungi</taxon>
        <taxon>Dikarya</taxon>
        <taxon>Basidiomycota</taxon>
        <taxon>Agaricomycotina</taxon>
        <taxon>Agaricomycetes</taxon>
        <taxon>Cantharellales</taxon>
        <taxon>Hydnaceae</taxon>
        <taxon>Hydnum</taxon>
    </lineage>
</organism>